<evidence type="ECO:0000313" key="4">
    <source>
        <dbReference type="Proteomes" id="UP001230220"/>
    </source>
</evidence>
<evidence type="ECO:0000259" key="2">
    <source>
        <dbReference type="PROSITE" id="PS51096"/>
    </source>
</evidence>
<organism evidence="3 4">
    <name type="scientific">Breznakia pachnodae</name>
    <dbReference type="NCBI Taxonomy" id="265178"/>
    <lineage>
        <taxon>Bacteria</taxon>
        <taxon>Bacillati</taxon>
        <taxon>Bacillota</taxon>
        <taxon>Erysipelotrichia</taxon>
        <taxon>Erysipelotrichales</taxon>
        <taxon>Erysipelotrichaceae</taxon>
        <taxon>Breznakia</taxon>
    </lineage>
</organism>
<dbReference type="SUPFAM" id="SSF53062">
    <property type="entry name" value="PTS system fructose IIA component-like"/>
    <property type="match status" value="1"/>
</dbReference>
<feature type="domain" description="PTS EIIA type-4" evidence="2">
    <location>
        <begin position="1"/>
        <end position="124"/>
    </location>
</feature>
<dbReference type="PANTHER" id="PTHR33799:SF1">
    <property type="entry name" value="PTS SYSTEM MANNOSE-SPECIFIC EIIAB COMPONENT-RELATED"/>
    <property type="match status" value="1"/>
</dbReference>
<dbReference type="Proteomes" id="UP001230220">
    <property type="component" value="Unassembled WGS sequence"/>
</dbReference>
<dbReference type="PANTHER" id="PTHR33799">
    <property type="entry name" value="PTS PERMEASE-RELATED-RELATED"/>
    <property type="match status" value="1"/>
</dbReference>
<keyword evidence="4" id="KW-1185">Reference proteome</keyword>
<proteinExistence type="predicted"/>
<dbReference type="InterPro" id="IPR051471">
    <property type="entry name" value="Bacterial_PTS_sugar_comp"/>
</dbReference>
<dbReference type="Pfam" id="PF03610">
    <property type="entry name" value="EIIA-man"/>
    <property type="match status" value="1"/>
</dbReference>
<reference evidence="3 4" key="1">
    <citation type="submission" date="2023-07" db="EMBL/GenBank/DDBJ databases">
        <title>Genomic Encyclopedia of Type Strains, Phase IV (KMG-IV): sequencing the most valuable type-strain genomes for metagenomic binning, comparative biology and taxonomic classification.</title>
        <authorList>
            <person name="Goeker M."/>
        </authorList>
    </citation>
    <scope>NUCLEOTIDE SEQUENCE [LARGE SCALE GENOMIC DNA]</scope>
    <source>
        <strain evidence="3 4">DSM 16784</strain>
    </source>
</reference>
<sequence length="139" mass="15485">MRKVILASHGELSKGMLNSVQMIIGEHTQQIETFSLYPGESAQDYAKQLIEEAGDHPDTEYIVITDIVGGSIHTALLQSAKLENIKLFSGMNMSLVLEIVLSNKECEIDNDRIQNILDSGKEAIVYIESICDELEPEEF</sequence>
<dbReference type="EMBL" id="JAUSUR010000009">
    <property type="protein sequence ID" value="MDQ0363124.1"/>
    <property type="molecule type" value="Genomic_DNA"/>
</dbReference>
<protein>
    <submittedName>
        <fullName evidence="3">PTS system mannose-specific IIA component</fullName>
    </submittedName>
</protein>
<comment type="caution">
    <text evidence="3">The sequence shown here is derived from an EMBL/GenBank/DDBJ whole genome shotgun (WGS) entry which is preliminary data.</text>
</comment>
<dbReference type="InterPro" id="IPR036662">
    <property type="entry name" value="PTS_EIIA_man-typ_sf"/>
</dbReference>
<dbReference type="Gene3D" id="3.40.50.510">
    <property type="entry name" value="Phosphotransferase system, mannose-type IIA component"/>
    <property type="match status" value="1"/>
</dbReference>
<accession>A0ABU0E8R9</accession>
<dbReference type="PROSITE" id="PS51096">
    <property type="entry name" value="PTS_EIIA_TYPE_4"/>
    <property type="match status" value="1"/>
</dbReference>
<name>A0ABU0E8R9_9FIRM</name>
<dbReference type="InterPro" id="IPR004701">
    <property type="entry name" value="PTS_EIIA_man-typ"/>
</dbReference>
<evidence type="ECO:0000256" key="1">
    <source>
        <dbReference type="ARBA" id="ARBA00022679"/>
    </source>
</evidence>
<evidence type="ECO:0000313" key="3">
    <source>
        <dbReference type="EMBL" id="MDQ0363124.1"/>
    </source>
</evidence>
<keyword evidence="1" id="KW-0808">Transferase</keyword>
<gene>
    <name evidence="3" type="ORF">J2S15_003885</name>
</gene>